<comment type="caution">
    <text evidence="1">The sequence shown here is derived from an EMBL/GenBank/DDBJ whole genome shotgun (WGS) entry which is preliminary data.</text>
</comment>
<evidence type="ECO:0000313" key="1">
    <source>
        <dbReference type="EMBL" id="RYO80312.1"/>
    </source>
</evidence>
<gene>
    <name evidence="1" type="ORF">DL762_007725</name>
</gene>
<proteinExistence type="predicted"/>
<name>A0ABY0GYF7_9PEZI</name>
<dbReference type="Proteomes" id="UP000294003">
    <property type="component" value="Unassembled WGS sequence"/>
</dbReference>
<organism evidence="1 2">
    <name type="scientific">Monosporascus cannonballus</name>
    <dbReference type="NCBI Taxonomy" id="155416"/>
    <lineage>
        <taxon>Eukaryota</taxon>
        <taxon>Fungi</taxon>
        <taxon>Dikarya</taxon>
        <taxon>Ascomycota</taxon>
        <taxon>Pezizomycotina</taxon>
        <taxon>Sordariomycetes</taxon>
        <taxon>Xylariomycetidae</taxon>
        <taxon>Xylariales</taxon>
        <taxon>Xylariales incertae sedis</taxon>
        <taxon>Monosporascus</taxon>
    </lineage>
</organism>
<reference evidence="1 2" key="1">
    <citation type="submission" date="2018-06" db="EMBL/GenBank/DDBJ databases">
        <title>Complete Genomes of Monosporascus.</title>
        <authorList>
            <person name="Robinson A.J."/>
            <person name="Natvig D.O."/>
        </authorList>
    </citation>
    <scope>NUCLEOTIDE SEQUENCE [LARGE SCALE GENOMIC DNA]</scope>
    <source>
        <strain evidence="1 2">CBS 609.92</strain>
    </source>
</reference>
<dbReference type="EMBL" id="QJNS01000294">
    <property type="protein sequence ID" value="RYO80312.1"/>
    <property type="molecule type" value="Genomic_DNA"/>
</dbReference>
<evidence type="ECO:0000313" key="2">
    <source>
        <dbReference type="Proteomes" id="UP000294003"/>
    </source>
</evidence>
<protein>
    <submittedName>
        <fullName evidence="1">Uncharacterized protein</fullName>
    </submittedName>
</protein>
<accession>A0ABY0GYF7</accession>
<keyword evidence="2" id="KW-1185">Reference proteome</keyword>
<sequence>MADETNLEVPDPQAAIIRGIKSVPKRSTEPPRGQWSSPCNYEGSSIDLFMRGEVARAYSEGHGVELVKITSPFTFPTSSLVRTFGDGVVSAAATGLHGCTSVIVVSRRGVWLSHIWETPSFTGLLLSRVPLMFEDGPSKEARFSYEVLSALRRGNATSAHHRTGIADLRSSETFHARRSRQRRSLFDNDAKPRVYIFTPKSLVRAGFRFPDQIETIKDEILAIFGDYPVPIHAIGYDLPREADVRGKKGKQQDTDYRTAKGKVLVQYQPNSNYNGRSRYRVWLEGRVHPYTSDQWNRNIT</sequence>